<sequence>MYEACVSRLLRTLACVVVAALPLMPALAAASSPVQGLWLTAAKDAVIAFAPCTGAASAMCGKVVWDKDAGTPKDTCGVQIARLERDDNGTWRDGWAFDPRSGKRYKATLRGKGDSLTLRAFIGAEVLGENMLFTRVQVLPSAPVCASH</sequence>
<keyword evidence="5" id="KW-1185">Reference proteome</keyword>
<reference evidence="3 5" key="1">
    <citation type="submission" date="2014-09" db="EMBL/GenBank/DDBJ databases">
        <authorList>
            <person name="Regsiter A."/>
        </authorList>
    </citation>
    <scope>NUCLEOTIDE SEQUENCE [LARGE SCALE GENOMIC DNA]</scope>
</reference>
<keyword evidence="1" id="KW-0732">Signal</keyword>
<dbReference type="RefSeq" id="WP_011052838.1">
    <property type="nucleotide sequence ID" value="NZ_CAVLHM010000019.1"/>
</dbReference>
<evidence type="ECO:0000313" key="4">
    <source>
        <dbReference type="EMBL" id="MBD4337881.1"/>
    </source>
</evidence>
<dbReference type="OMA" id="QCGFELI"/>
<evidence type="ECO:0000313" key="3">
    <source>
        <dbReference type="EMBL" id="CEG19228.1"/>
    </source>
</evidence>
<dbReference type="KEGG" id="xcm:J164_04378"/>
<dbReference type="EMBL" id="CCXZ01000196">
    <property type="protein sequence ID" value="CEG19228.1"/>
    <property type="molecule type" value="Genomic_DNA"/>
</dbReference>
<dbReference type="InterPro" id="IPR019223">
    <property type="entry name" value="DUF2147"/>
</dbReference>
<feature type="domain" description="DUF2147" evidence="2">
    <location>
        <begin position="36"/>
        <end position="135"/>
    </location>
</feature>
<dbReference type="PATRIC" id="fig|434928.28.peg.4577"/>
<dbReference type="EMBL" id="JAABFR010001386">
    <property type="protein sequence ID" value="MBD4337881.1"/>
    <property type="molecule type" value="Genomic_DNA"/>
</dbReference>
<dbReference type="PANTHER" id="PTHR36919:SF2">
    <property type="entry name" value="BLL6627 PROTEIN"/>
    <property type="match status" value="1"/>
</dbReference>
<evidence type="ECO:0000313" key="5">
    <source>
        <dbReference type="Proteomes" id="UP000052230"/>
    </source>
</evidence>
<dbReference type="AlphaFoldDB" id="A0A0U4YSM3"/>
<dbReference type="Pfam" id="PF09917">
    <property type="entry name" value="DUF2147"/>
    <property type="match status" value="1"/>
</dbReference>
<dbReference type="GeneID" id="66913227"/>
<organism evidence="3 5">
    <name type="scientific">Xanthomonas citri pv. citri</name>
    <dbReference type="NCBI Taxonomy" id="611301"/>
    <lineage>
        <taxon>Bacteria</taxon>
        <taxon>Pseudomonadati</taxon>
        <taxon>Pseudomonadota</taxon>
        <taxon>Gammaproteobacteria</taxon>
        <taxon>Lysobacterales</taxon>
        <taxon>Lysobacteraceae</taxon>
        <taxon>Xanthomonas</taxon>
    </lineage>
</organism>
<proteinExistence type="predicted"/>
<dbReference type="KEGG" id="xcu:J159_04377"/>
<evidence type="ECO:0000259" key="2">
    <source>
        <dbReference type="Pfam" id="PF09917"/>
    </source>
</evidence>
<evidence type="ECO:0000256" key="1">
    <source>
        <dbReference type="SAM" id="SignalP"/>
    </source>
</evidence>
<dbReference type="Proteomes" id="UP000653002">
    <property type="component" value="Unassembled WGS sequence"/>
</dbReference>
<comment type="caution">
    <text evidence="3">The sequence shown here is derived from an EMBL/GenBank/DDBJ whole genome shotgun (WGS) entry which is preliminary data.</text>
</comment>
<gene>
    <name evidence="4" type="ORF">GUH15_17825</name>
    <name evidence="3" type="ORF">XAC3562_970012</name>
</gene>
<feature type="signal peptide" evidence="1">
    <location>
        <begin position="1"/>
        <end position="28"/>
    </location>
</feature>
<accession>A0A0U4YSM3</accession>
<dbReference type="Proteomes" id="UP000052230">
    <property type="component" value="Unassembled WGS sequence"/>
</dbReference>
<dbReference type="PANTHER" id="PTHR36919">
    <property type="entry name" value="BLR1215 PROTEIN"/>
    <property type="match status" value="1"/>
</dbReference>
<dbReference type="KEGG" id="xcw:J162_04383"/>
<dbReference type="KEGG" id="xcn:J169_04425"/>
<protein>
    <submittedName>
        <fullName evidence="4">DUF2147 domain-containing protein</fullName>
    </submittedName>
</protein>
<dbReference type="Gene3D" id="2.40.128.520">
    <property type="match status" value="1"/>
</dbReference>
<dbReference type="KEGG" id="xcf:J172_04418"/>
<reference evidence="4" key="2">
    <citation type="submission" date="2020-01" db="EMBL/GenBank/DDBJ databases">
        <authorList>
            <person name="Richard D."/>
        </authorList>
    </citation>
    <scope>NUCLEOTIDE SEQUENCE</scope>
    <source>
        <strain evidence="4">JP541</strain>
    </source>
</reference>
<name>A0A0U4YSM3_XANCI</name>
<feature type="chain" id="PRO_5044547260" evidence="1">
    <location>
        <begin position="29"/>
        <end position="148"/>
    </location>
</feature>
<dbReference type="KEGG" id="xcr:J163_04378"/>